<dbReference type="PANTHER" id="PTHR34075">
    <property type="entry name" value="BLR3430 PROTEIN"/>
    <property type="match status" value="1"/>
</dbReference>
<dbReference type="OrthoDB" id="7470921at2"/>
<dbReference type="SUPFAM" id="SSF50249">
    <property type="entry name" value="Nucleic acid-binding proteins"/>
    <property type="match status" value="1"/>
</dbReference>
<dbReference type="RefSeq" id="WP_006337343.1">
    <property type="nucleotide sequence ID" value="NZ_BAHC01000186.1"/>
</dbReference>
<keyword evidence="3" id="KW-1185">Reference proteome</keyword>
<dbReference type="Gene3D" id="6.10.30.10">
    <property type="match status" value="1"/>
</dbReference>
<dbReference type="InterPro" id="IPR012340">
    <property type="entry name" value="NA-bd_OB-fold"/>
</dbReference>
<evidence type="ECO:0000259" key="1">
    <source>
        <dbReference type="Pfam" id="PF01796"/>
    </source>
</evidence>
<dbReference type="EMBL" id="BAHC01000186">
    <property type="protein sequence ID" value="GAB92667.1"/>
    <property type="molecule type" value="Genomic_DNA"/>
</dbReference>
<dbReference type="Proteomes" id="UP000008363">
    <property type="component" value="Unassembled WGS sequence"/>
</dbReference>
<sequence>MGVTEIDLSRPMPVPTPTSQPFWDALREHRIMIQYSPSLGEYVFYPRNRAPRTLADDLEWRTISGEATLYSFTIAHVPVAPQFADAVPQILAIGQWTEGPRFSTELVDADVDRMSVGMALQPVFCDHPEHGITMLRYRPAGQRG</sequence>
<dbReference type="eggNOG" id="COG1545">
    <property type="taxonomic scope" value="Bacteria"/>
</dbReference>
<dbReference type="InterPro" id="IPR052513">
    <property type="entry name" value="Thioester_dehydratase-like"/>
</dbReference>
<name>K6WKI0_9ACTN</name>
<organism evidence="2 3">
    <name type="scientific">Gordonia rhizosphera NBRC 16068</name>
    <dbReference type="NCBI Taxonomy" id="1108045"/>
    <lineage>
        <taxon>Bacteria</taxon>
        <taxon>Bacillati</taxon>
        <taxon>Actinomycetota</taxon>
        <taxon>Actinomycetes</taxon>
        <taxon>Mycobacteriales</taxon>
        <taxon>Gordoniaceae</taxon>
        <taxon>Gordonia</taxon>
    </lineage>
</organism>
<dbReference type="Pfam" id="PF01796">
    <property type="entry name" value="OB_ChsH2_C"/>
    <property type="match status" value="1"/>
</dbReference>
<reference evidence="2 3" key="1">
    <citation type="submission" date="2012-08" db="EMBL/GenBank/DDBJ databases">
        <title>Whole genome shotgun sequence of Gordonia rhizosphera NBRC 16068.</title>
        <authorList>
            <person name="Takarada H."/>
            <person name="Isaki S."/>
            <person name="Hosoyama A."/>
            <person name="Tsuchikane K."/>
            <person name="Katsumata H."/>
            <person name="Baba S."/>
            <person name="Ohji S."/>
            <person name="Yamazaki S."/>
            <person name="Fujita N."/>
        </authorList>
    </citation>
    <scope>NUCLEOTIDE SEQUENCE [LARGE SCALE GENOMIC DNA]</scope>
    <source>
        <strain evidence="2 3">NBRC 16068</strain>
    </source>
</reference>
<comment type="caution">
    <text evidence="2">The sequence shown here is derived from an EMBL/GenBank/DDBJ whole genome shotgun (WGS) entry which is preliminary data.</text>
</comment>
<evidence type="ECO:0000313" key="2">
    <source>
        <dbReference type="EMBL" id="GAB92667.1"/>
    </source>
</evidence>
<dbReference type="InterPro" id="IPR002878">
    <property type="entry name" value="ChsH2_C"/>
</dbReference>
<proteinExistence type="predicted"/>
<feature type="domain" description="ChsH2 C-terminal OB-fold" evidence="1">
    <location>
        <begin position="60"/>
        <end position="124"/>
    </location>
</feature>
<dbReference type="STRING" id="1108045.GORHZ_186_00370"/>
<gene>
    <name evidence="2" type="ORF">GORHZ_186_00370</name>
</gene>
<dbReference type="AlphaFoldDB" id="K6WKI0"/>
<evidence type="ECO:0000313" key="3">
    <source>
        <dbReference type="Proteomes" id="UP000008363"/>
    </source>
</evidence>
<protein>
    <recommendedName>
        <fullName evidence="1">ChsH2 C-terminal OB-fold domain-containing protein</fullName>
    </recommendedName>
</protein>
<accession>K6WKI0</accession>
<dbReference type="PANTHER" id="PTHR34075:SF5">
    <property type="entry name" value="BLR3430 PROTEIN"/>
    <property type="match status" value="1"/>
</dbReference>